<reference evidence="1" key="1">
    <citation type="journal article" date="2015" name="Nature">
        <title>Complex archaea that bridge the gap between prokaryotes and eukaryotes.</title>
        <authorList>
            <person name="Spang A."/>
            <person name="Saw J.H."/>
            <person name="Jorgensen S.L."/>
            <person name="Zaremba-Niedzwiedzka K."/>
            <person name="Martijn J."/>
            <person name="Lind A.E."/>
            <person name="van Eijk R."/>
            <person name="Schleper C."/>
            <person name="Guy L."/>
            <person name="Ettema T.J."/>
        </authorList>
    </citation>
    <scope>NUCLEOTIDE SEQUENCE</scope>
</reference>
<proteinExistence type="predicted"/>
<name>A0A0F9ULT7_9ZZZZ</name>
<dbReference type="AlphaFoldDB" id="A0A0F9ULT7"/>
<sequence length="60" mass="6966">MTEKISPASSWALPPTGRQVVAITRLAMQLGIKEPIEDKPSNRWEARRMIYDLTQQRDKR</sequence>
<protein>
    <submittedName>
        <fullName evidence="1">Uncharacterized protein</fullName>
    </submittedName>
</protein>
<gene>
    <name evidence="1" type="ORF">LCGC14_0591200</name>
</gene>
<evidence type="ECO:0000313" key="1">
    <source>
        <dbReference type="EMBL" id="KKN54528.1"/>
    </source>
</evidence>
<accession>A0A0F9ULT7</accession>
<dbReference type="EMBL" id="LAZR01000924">
    <property type="protein sequence ID" value="KKN54528.1"/>
    <property type="molecule type" value="Genomic_DNA"/>
</dbReference>
<comment type="caution">
    <text evidence="1">The sequence shown here is derived from an EMBL/GenBank/DDBJ whole genome shotgun (WGS) entry which is preliminary data.</text>
</comment>
<organism evidence="1">
    <name type="scientific">marine sediment metagenome</name>
    <dbReference type="NCBI Taxonomy" id="412755"/>
    <lineage>
        <taxon>unclassified sequences</taxon>
        <taxon>metagenomes</taxon>
        <taxon>ecological metagenomes</taxon>
    </lineage>
</organism>